<name>A0A1E3HYH5_9TREE</name>
<dbReference type="PANTHER" id="PTHR12963:SF4">
    <property type="entry name" value="ACTIVATING SIGNAL COINTEGRATOR 1"/>
    <property type="match status" value="1"/>
</dbReference>
<feature type="region of interest" description="Disordered" evidence="1">
    <location>
        <begin position="134"/>
        <end position="179"/>
    </location>
</feature>
<dbReference type="InterPro" id="IPR009349">
    <property type="entry name" value="TRIP4/RQT4_C2HC5_Znf"/>
</dbReference>
<organism evidence="2 3">
    <name type="scientific">Cryptococcus depauperatus CBS 7841</name>
    <dbReference type="NCBI Taxonomy" id="1295531"/>
    <lineage>
        <taxon>Eukaryota</taxon>
        <taxon>Fungi</taxon>
        <taxon>Dikarya</taxon>
        <taxon>Basidiomycota</taxon>
        <taxon>Agaricomycotina</taxon>
        <taxon>Tremellomycetes</taxon>
        <taxon>Tremellales</taxon>
        <taxon>Cryptococcaceae</taxon>
        <taxon>Cryptococcus</taxon>
    </lineage>
</organism>
<feature type="compositionally biased region" description="Low complexity" evidence="1">
    <location>
        <begin position="146"/>
        <end position="158"/>
    </location>
</feature>
<dbReference type="Pfam" id="PF06221">
    <property type="entry name" value="zf-C2HC5"/>
    <property type="match status" value="1"/>
</dbReference>
<evidence type="ECO:0000256" key="1">
    <source>
        <dbReference type="SAM" id="MobiDB-lite"/>
    </source>
</evidence>
<feature type="compositionally biased region" description="Polar residues" evidence="1">
    <location>
        <begin position="159"/>
        <end position="179"/>
    </location>
</feature>
<dbReference type="GO" id="GO:0045893">
    <property type="term" value="P:positive regulation of DNA-templated transcription"/>
    <property type="evidence" value="ECO:0007669"/>
    <property type="project" value="TreeGrafter"/>
</dbReference>
<sequence>MVPSQRPPWVVKDITKILMLDEETVREMIVPEIEKQNVETRLRAHLQDFLGSSQQAKDFINRYLAYRFPSLTNTVSSIPNVTLVSDTRISEAKIKGKSFASVSASTSSTLETSGAAMRGSSTNVENAFGPAGKVYKKNQEADDVSDQIGRSSSRQGSSATRPGSGSSTPVPRQRQAGSVSINVIEAKSRVTTEGKGKGKKAERVWDVPKSRQVQKIEGVIESLKTVQNEGPKPEQGNNCFCQARIHGLNQYTPLCNHCALVLCQLHAPHLPCPSCGKPLYSPTQLTRLIQQVERDLEEQLDKERLEELEKGREREERLIAESGGGAFPMLGDSVNAIGTGSNAVPVGNTRKVLTIGSNPKGKSKATLTTTTYRTASTVSSRSKTPPPEHIIPRPRSIPVDKSKIEKEIAKLKQWRKEEKRPWGNMKLEKKGQALKYVEADYIVMGQVNENHVGRRRKGKMKKDHEQRMIPGAA</sequence>
<protein>
    <submittedName>
        <fullName evidence="2">Uncharacterized protein</fullName>
    </submittedName>
</protein>
<dbReference type="GO" id="GO:0180022">
    <property type="term" value="C:RQC-trigger complex"/>
    <property type="evidence" value="ECO:0007669"/>
    <property type="project" value="InterPro"/>
</dbReference>
<evidence type="ECO:0000313" key="2">
    <source>
        <dbReference type="EMBL" id="WVN85261.1"/>
    </source>
</evidence>
<proteinExistence type="predicted"/>
<dbReference type="GO" id="GO:0008270">
    <property type="term" value="F:zinc ion binding"/>
    <property type="evidence" value="ECO:0007669"/>
    <property type="project" value="InterPro"/>
</dbReference>
<dbReference type="AlphaFoldDB" id="A0A1E3HYH5"/>
<keyword evidence="3" id="KW-1185">Reference proteome</keyword>
<reference evidence="2" key="2">
    <citation type="journal article" date="2022" name="Elife">
        <title>Obligate sexual reproduction of a homothallic fungus closely related to the Cryptococcus pathogenic species complex.</title>
        <authorList>
            <person name="Passer A.R."/>
            <person name="Clancey S.A."/>
            <person name="Shea T."/>
            <person name="David-Palma M."/>
            <person name="Averette A.F."/>
            <person name="Boekhout T."/>
            <person name="Porcel B.M."/>
            <person name="Nowrousian M."/>
            <person name="Cuomo C.A."/>
            <person name="Sun S."/>
            <person name="Heitman J."/>
            <person name="Coelho M.A."/>
        </authorList>
    </citation>
    <scope>NUCLEOTIDE SEQUENCE</scope>
    <source>
        <strain evidence="2">CBS 7841</strain>
    </source>
</reference>
<feature type="region of interest" description="Disordered" evidence="1">
    <location>
        <begin position="354"/>
        <end position="395"/>
    </location>
</feature>
<dbReference type="InterPro" id="IPR039128">
    <property type="entry name" value="TRIP4-like"/>
</dbReference>
<dbReference type="Pfam" id="PF01480">
    <property type="entry name" value="PWI"/>
    <property type="match status" value="1"/>
</dbReference>
<dbReference type="PANTHER" id="PTHR12963">
    <property type="entry name" value="THYROID RECEPTOR INTERACTING PROTEIN RELATED"/>
    <property type="match status" value="1"/>
</dbReference>
<dbReference type="GeneID" id="91084622"/>
<dbReference type="OrthoDB" id="338816at2759"/>
<dbReference type="RefSeq" id="XP_066065962.1">
    <property type="nucleotide sequence ID" value="XM_066209865.1"/>
</dbReference>
<dbReference type="VEuPathDB" id="FungiDB:L203_05721"/>
<dbReference type="KEGG" id="cdep:91084622"/>
<gene>
    <name evidence="2" type="ORF">L203_100406</name>
</gene>
<dbReference type="GO" id="GO:0005634">
    <property type="term" value="C:nucleus"/>
    <property type="evidence" value="ECO:0007669"/>
    <property type="project" value="InterPro"/>
</dbReference>
<dbReference type="EMBL" id="CP143784">
    <property type="protein sequence ID" value="WVN85261.1"/>
    <property type="molecule type" value="Genomic_DNA"/>
</dbReference>
<feature type="compositionally biased region" description="Low complexity" evidence="1">
    <location>
        <begin position="364"/>
        <end position="382"/>
    </location>
</feature>
<dbReference type="Proteomes" id="UP000094043">
    <property type="component" value="Chromosome 1"/>
</dbReference>
<feature type="region of interest" description="Disordered" evidence="1">
    <location>
        <begin position="453"/>
        <end position="473"/>
    </location>
</feature>
<evidence type="ECO:0000313" key="3">
    <source>
        <dbReference type="Proteomes" id="UP000094043"/>
    </source>
</evidence>
<reference evidence="2" key="3">
    <citation type="submission" date="2024-01" db="EMBL/GenBank/DDBJ databases">
        <authorList>
            <person name="Coelho M.A."/>
            <person name="David-Palma M."/>
            <person name="Shea T."/>
            <person name="Sun S."/>
            <person name="Cuomo C.A."/>
            <person name="Heitman J."/>
        </authorList>
    </citation>
    <scope>NUCLEOTIDE SEQUENCE</scope>
    <source>
        <strain evidence="2">CBS 7841</strain>
    </source>
</reference>
<reference evidence="2" key="1">
    <citation type="submission" date="2016-06" db="EMBL/GenBank/DDBJ databases">
        <authorList>
            <person name="Cuomo C."/>
            <person name="Litvintseva A."/>
            <person name="Heitman J."/>
            <person name="Chen Y."/>
            <person name="Sun S."/>
            <person name="Springer D."/>
            <person name="Dromer F."/>
            <person name="Young S."/>
            <person name="Zeng Q."/>
            <person name="Chapman S."/>
            <person name="Gujja S."/>
            <person name="Saif S."/>
            <person name="Birren B."/>
        </authorList>
    </citation>
    <scope>NUCLEOTIDE SEQUENCE</scope>
    <source>
        <strain evidence="2">CBS 7841</strain>
    </source>
</reference>
<accession>A0A1E3HYH5</accession>
<dbReference type="InterPro" id="IPR002483">
    <property type="entry name" value="PWI_dom"/>
</dbReference>
<dbReference type="GO" id="GO:0072344">
    <property type="term" value="P:rescue of stalled ribosome"/>
    <property type="evidence" value="ECO:0007669"/>
    <property type="project" value="InterPro"/>
</dbReference>